<sequence>MADVFQAEGEGEIEPMISIGDYLKAVEEEELLKYGKGGSGDTIITAKDIILATGFVLFVPKGIEVDDYKIEPWELDFTNNAEITKTEPRELDFTNNAEITKGTFRIASWRGTEVPVKTFWEGFADEDKINA</sequence>
<keyword evidence="1" id="KW-0808">Transferase</keyword>
<accession>A0ABD1SP33</accession>
<proteinExistence type="predicted"/>
<protein>
    <submittedName>
        <fullName evidence="1">Serine/threonine-protein kinase STY8</fullName>
    </submittedName>
</protein>
<comment type="caution">
    <text evidence="1">The sequence shown here is derived from an EMBL/GenBank/DDBJ whole genome shotgun (WGS) entry which is preliminary data.</text>
</comment>
<evidence type="ECO:0000313" key="2">
    <source>
        <dbReference type="Proteomes" id="UP001604277"/>
    </source>
</evidence>
<keyword evidence="1" id="KW-0418">Kinase</keyword>
<name>A0ABD1SP33_9LAMI</name>
<keyword evidence="2" id="KW-1185">Reference proteome</keyword>
<gene>
    <name evidence="1" type="ORF">Fot_35367</name>
</gene>
<dbReference type="GO" id="GO:0016301">
    <property type="term" value="F:kinase activity"/>
    <property type="evidence" value="ECO:0007669"/>
    <property type="project" value="UniProtKB-KW"/>
</dbReference>
<dbReference type="EMBL" id="JBFOLJ010000010">
    <property type="protein sequence ID" value="KAL2501519.1"/>
    <property type="molecule type" value="Genomic_DNA"/>
</dbReference>
<dbReference type="AlphaFoldDB" id="A0ABD1SP33"/>
<evidence type="ECO:0000313" key="1">
    <source>
        <dbReference type="EMBL" id="KAL2501519.1"/>
    </source>
</evidence>
<organism evidence="1 2">
    <name type="scientific">Forsythia ovata</name>
    <dbReference type="NCBI Taxonomy" id="205694"/>
    <lineage>
        <taxon>Eukaryota</taxon>
        <taxon>Viridiplantae</taxon>
        <taxon>Streptophyta</taxon>
        <taxon>Embryophyta</taxon>
        <taxon>Tracheophyta</taxon>
        <taxon>Spermatophyta</taxon>
        <taxon>Magnoliopsida</taxon>
        <taxon>eudicotyledons</taxon>
        <taxon>Gunneridae</taxon>
        <taxon>Pentapetalae</taxon>
        <taxon>asterids</taxon>
        <taxon>lamiids</taxon>
        <taxon>Lamiales</taxon>
        <taxon>Oleaceae</taxon>
        <taxon>Forsythieae</taxon>
        <taxon>Forsythia</taxon>
    </lineage>
</organism>
<reference evidence="2" key="1">
    <citation type="submission" date="2024-07" db="EMBL/GenBank/DDBJ databases">
        <title>Two chromosome-level genome assemblies of Korean endemic species Abeliophyllum distichum and Forsythia ovata (Oleaceae).</title>
        <authorList>
            <person name="Jang H."/>
        </authorList>
    </citation>
    <scope>NUCLEOTIDE SEQUENCE [LARGE SCALE GENOMIC DNA]</scope>
</reference>
<dbReference type="Proteomes" id="UP001604277">
    <property type="component" value="Unassembled WGS sequence"/>
</dbReference>